<comment type="caution">
    <text evidence="1">The sequence shown here is derived from an EMBL/GenBank/DDBJ whole genome shotgun (WGS) entry which is preliminary data.</text>
</comment>
<evidence type="ECO:0000313" key="2">
    <source>
        <dbReference type="Proteomes" id="UP001291623"/>
    </source>
</evidence>
<dbReference type="EMBL" id="JAVYJV010000004">
    <property type="protein sequence ID" value="KAK4373134.1"/>
    <property type="molecule type" value="Genomic_DNA"/>
</dbReference>
<organism evidence="1 2">
    <name type="scientific">Anisodus tanguticus</name>
    <dbReference type="NCBI Taxonomy" id="243964"/>
    <lineage>
        <taxon>Eukaryota</taxon>
        <taxon>Viridiplantae</taxon>
        <taxon>Streptophyta</taxon>
        <taxon>Embryophyta</taxon>
        <taxon>Tracheophyta</taxon>
        <taxon>Spermatophyta</taxon>
        <taxon>Magnoliopsida</taxon>
        <taxon>eudicotyledons</taxon>
        <taxon>Gunneridae</taxon>
        <taxon>Pentapetalae</taxon>
        <taxon>asterids</taxon>
        <taxon>lamiids</taxon>
        <taxon>Solanales</taxon>
        <taxon>Solanaceae</taxon>
        <taxon>Solanoideae</taxon>
        <taxon>Hyoscyameae</taxon>
        <taxon>Anisodus</taxon>
    </lineage>
</organism>
<proteinExistence type="predicted"/>
<gene>
    <name evidence="1" type="ORF">RND71_008518</name>
</gene>
<dbReference type="AlphaFoldDB" id="A0AAE1VTV1"/>
<accession>A0AAE1VTV1</accession>
<sequence>MKQYHDKKILKWEFQPKDDVLLFNSRLKLFPEKLKSKWSIPSGSVSPNGSMELKFVDRTRTFRVNVHKVKHYHGCIDGDTIADRHRMKH</sequence>
<reference evidence="1" key="1">
    <citation type="submission" date="2023-12" db="EMBL/GenBank/DDBJ databases">
        <title>Genome assembly of Anisodus tanguticus.</title>
        <authorList>
            <person name="Wang Y.-J."/>
        </authorList>
    </citation>
    <scope>NUCLEOTIDE SEQUENCE</scope>
    <source>
        <strain evidence="1">KB-2021</strain>
        <tissue evidence="1">Leaf</tissue>
    </source>
</reference>
<name>A0AAE1VTV1_9SOLA</name>
<keyword evidence="2" id="KW-1185">Reference proteome</keyword>
<protein>
    <submittedName>
        <fullName evidence="1">Uncharacterized protein</fullName>
    </submittedName>
</protein>
<dbReference type="Proteomes" id="UP001291623">
    <property type="component" value="Unassembled WGS sequence"/>
</dbReference>
<evidence type="ECO:0000313" key="1">
    <source>
        <dbReference type="EMBL" id="KAK4373134.1"/>
    </source>
</evidence>